<dbReference type="AlphaFoldDB" id="R0K3G6"/>
<proteinExistence type="predicted"/>
<dbReference type="EMBL" id="KB908581">
    <property type="protein sequence ID" value="EOA87613.1"/>
    <property type="molecule type" value="Genomic_DNA"/>
</dbReference>
<organism evidence="1 2">
    <name type="scientific">Exserohilum turcicum (strain 28A)</name>
    <name type="common">Northern leaf blight fungus</name>
    <name type="synonym">Setosphaeria turcica</name>
    <dbReference type="NCBI Taxonomy" id="671987"/>
    <lineage>
        <taxon>Eukaryota</taxon>
        <taxon>Fungi</taxon>
        <taxon>Dikarya</taxon>
        <taxon>Ascomycota</taxon>
        <taxon>Pezizomycotina</taxon>
        <taxon>Dothideomycetes</taxon>
        <taxon>Pleosporomycetidae</taxon>
        <taxon>Pleosporales</taxon>
        <taxon>Pleosporineae</taxon>
        <taxon>Pleosporaceae</taxon>
        <taxon>Exserohilum</taxon>
    </lineage>
</organism>
<evidence type="ECO:0000313" key="2">
    <source>
        <dbReference type="Proteomes" id="UP000016935"/>
    </source>
</evidence>
<dbReference type="Proteomes" id="UP000016935">
    <property type="component" value="Unassembled WGS sequence"/>
</dbReference>
<name>R0K3G6_EXST2</name>
<reference evidence="1 2" key="1">
    <citation type="journal article" date="2012" name="PLoS Pathog.">
        <title>Diverse lifestyles and strategies of plant pathogenesis encoded in the genomes of eighteen Dothideomycetes fungi.</title>
        <authorList>
            <person name="Ohm R.A."/>
            <person name="Feau N."/>
            <person name="Henrissat B."/>
            <person name="Schoch C.L."/>
            <person name="Horwitz B.A."/>
            <person name="Barry K.W."/>
            <person name="Condon B.J."/>
            <person name="Copeland A.C."/>
            <person name="Dhillon B."/>
            <person name="Glaser F."/>
            <person name="Hesse C.N."/>
            <person name="Kosti I."/>
            <person name="LaButti K."/>
            <person name="Lindquist E.A."/>
            <person name="Lucas S."/>
            <person name="Salamov A.A."/>
            <person name="Bradshaw R.E."/>
            <person name="Ciuffetti L."/>
            <person name="Hamelin R.C."/>
            <person name="Kema G.H.J."/>
            <person name="Lawrence C."/>
            <person name="Scott J.A."/>
            <person name="Spatafora J.W."/>
            <person name="Turgeon B.G."/>
            <person name="de Wit P.J.G.M."/>
            <person name="Zhong S."/>
            <person name="Goodwin S.B."/>
            <person name="Grigoriev I.V."/>
        </authorList>
    </citation>
    <scope>NUCLEOTIDE SEQUENCE [LARGE SCALE GENOMIC DNA]</scope>
    <source>
        <strain evidence="2">28A</strain>
    </source>
</reference>
<reference evidence="1 2" key="2">
    <citation type="journal article" date="2013" name="PLoS Genet.">
        <title>Comparative genome structure, secondary metabolite, and effector coding capacity across Cochliobolus pathogens.</title>
        <authorList>
            <person name="Condon B.J."/>
            <person name="Leng Y."/>
            <person name="Wu D."/>
            <person name="Bushley K.E."/>
            <person name="Ohm R.A."/>
            <person name="Otillar R."/>
            <person name="Martin J."/>
            <person name="Schackwitz W."/>
            <person name="Grimwood J."/>
            <person name="MohdZainudin N."/>
            <person name="Xue C."/>
            <person name="Wang R."/>
            <person name="Manning V.A."/>
            <person name="Dhillon B."/>
            <person name="Tu Z.J."/>
            <person name="Steffenson B.J."/>
            <person name="Salamov A."/>
            <person name="Sun H."/>
            <person name="Lowry S."/>
            <person name="LaButti K."/>
            <person name="Han J."/>
            <person name="Copeland A."/>
            <person name="Lindquist E."/>
            <person name="Barry K."/>
            <person name="Schmutz J."/>
            <person name="Baker S.E."/>
            <person name="Ciuffetti L.M."/>
            <person name="Grigoriev I.V."/>
            <person name="Zhong S."/>
            <person name="Turgeon B.G."/>
        </authorList>
    </citation>
    <scope>NUCLEOTIDE SEQUENCE [LARGE SCALE GENOMIC DNA]</scope>
    <source>
        <strain evidence="2">28A</strain>
    </source>
</reference>
<dbReference type="RefSeq" id="XP_008024829.1">
    <property type="nucleotide sequence ID" value="XM_008026638.1"/>
</dbReference>
<gene>
    <name evidence="1" type="ORF">SETTUDRAFT_169043</name>
</gene>
<dbReference type="GeneID" id="19400765"/>
<protein>
    <submittedName>
        <fullName evidence="1">Uncharacterized protein</fullName>
    </submittedName>
</protein>
<sequence length="89" mass="9967">MRLHKKALEELRTYHLLERRAKKAIAIESRELEELEREGVLEFDESNLLINLSPSTWGAFADLPLDYWEPLKSSLVVSSSGGDAPVSGG</sequence>
<accession>R0K3G6</accession>
<dbReference type="HOGENOM" id="CLU_2456188_0_0_1"/>
<keyword evidence="2" id="KW-1185">Reference proteome</keyword>
<evidence type="ECO:0000313" key="1">
    <source>
        <dbReference type="EMBL" id="EOA87613.1"/>
    </source>
</evidence>